<dbReference type="AlphaFoldDB" id="A0A8H7XRN9"/>
<dbReference type="EMBL" id="JAFIQS010000011">
    <property type="protein sequence ID" value="KAG5164761.1"/>
    <property type="molecule type" value="Genomic_DNA"/>
</dbReference>
<feature type="domain" description="L-tryptophan decarboxylase PsiD-like" evidence="3">
    <location>
        <begin position="45"/>
        <end position="180"/>
    </location>
</feature>
<dbReference type="PANTHER" id="PTHR10067:SF9">
    <property type="entry name" value="PHOSPHATIDYLSERINE DECARBOXYLASE FAMILY PROTEIN (AFU_ORTHOLOGUE AFUA_7G01730)"/>
    <property type="match status" value="1"/>
</dbReference>
<dbReference type="Pfam" id="PF12588">
    <property type="entry name" value="PSDC"/>
    <property type="match status" value="1"/>
</dbReference>
<dbReference type="OrthoDB" id="5973539at2759"/>
<organism evidence="4">
    <name type="scientific">Psilocybe cubensis</name>
    <name type="common">Psychedelic mushroom</name>
    <name type="synonym">Stropharia cubensis</name>
    <dbReference type="NCBI Taxonomy" id="181762"/>
    <lineage>
        <taxon>Eukaryota</taxon>
        <taxon>Fungi</taxon>
        <taxon>Dikarya</taxon>
        <taxon>Basidiomycota</taxon>
        <taxon>Agaricomycotina</taxon>
        <taxon>Agaricomycetes</taxon>
        <taxon>Agaricomycetidae</taxon>
        <taxon>Agaricales</taxon>
        <taxon>Agaricineae</taxon>
        <taxon>Strophariaceae</taxon>
        <taxon>Psilocybe</taxon>
    </lineage>
</organism>
<accession>A0A8H7XRN9</accession>
<evidence type="ECO:0000256" key="2">
    <source>
        <dbReference type="ARBA" id="ARBA00023239"/>
    </source>
</evidence>
<dbReference type="GO" id="GO:0006646">
    <property type="term" value="P:phosphatidylethanolamine biosynthetic process"/>
    <property type="evidence" value="ECO:0007669"/>
    <property type="project" value="TreeGrafter"/>
</dbReference>
<protein>
    <recommendedName>
        <fullName evidence="3">L-tryptophan decarboxylase PsiD-like domain-containing protein</fullName>
    </recommendedName>
</protein>
<evidence type="ECO:0000256" key="1">
    <source>
        <dbReference type="ARBA" id="ARBA00022793"/>
    </source>
</evidence>
<dbReference type="GO" id="GO:0004609">
    <property type="term" value="F:phosphatidylserine decarboxylase activity"/>
    <property type="evidence" value="ECO:0007669"/>
    <property type="project" value="InterPro"/>
</dbReference>
<comment type="caution">
    <text evidence="4">The sequence shown here is derived from an EMBL/GenBank/DDBJ whole genome shotgun (WGS) entry which is preliminary data.</text>
</comment>
<reference evidence="4" key="1">
    <citation type="submission" date="2021-02" db="EMBL/GenBank/DDBJ databases">
        <title>Psilocybe cubensis genome.</title>
        <authorList>
            <person name="Mckernan K.J."/>
            <person name="Crawford S."/>
            <person name="Trippe A."/>
            <person name="Kane L.T."/>
            <person name="Mclaughlin S."/>
        </authorList>
    </citation>
    <scope>NUCLEOTIDE SEQUENCE [LARGE SCALE GENOMIC DNA]</scope>
    <source>
        <strain evidence="4">MGC-MH-2018</strain>
    </source>
</reference>
<sequence>MSPYVAASCDSDEDIKQAPTHTCSPSLITVGQSLPEPFNGLEQLHPVIREFQELIENDADIYMSFNQMFEQVWLQPPYDKDPTGKPQIRDYVTMLRLFNEIIRKAPVFESNDFVGFPINTILDWPMATPAGYRAFTNTKVNAMFQKMFKVWAAFLVSPESCSVLTDTSNGWFGPAAMQAMPNFAETFVCKPSAPYYGFTSWDDFFTRVFRPGIRPVASTEDDSVITSACESTVYKIAYNIKKRDAFWLKGEPYSLSHMLDNDPLAKHFVGGTICQAFLHALNYHRWAAPVSGQVVKTVNIPGTYYAKSPIMGFIDGKGPDPNDPNLNQAFITSLATRALIFIEASNPSIGLMCFVAVGMGEVSTCEVTVKQGQEVKKGDELGMFRYGGSTHCLIFRPETKLQFHADYKVNAAVKLNVAIAQVVS</sequence>
<dbReference type="InterPro" id="IPR003817">
    <property type="entry name" value="PS_Dcarbxylase"/>
</dbReference>
<keyword evidence="1" id="KW-0210">Decarboxylase</keyword>
<proteinExistence type="predicted"/>
<name>A0A8H7XRN9_PSICU</name>
<dbReference type="InterPro" id="IPR022237">
    <property type="entry name" value="PsiD-like"/>
</dbReference>
<evidence type="ECO:0000259" key="3">
    <source>
        <dbReference type="Pfam" id="PF12588"/>
    </source>
</evidence>
<gene>
    <name evidence="4" type="ORF">JR316_010403</name>
</gene>
<evidence type="ECO:0000313" key="4">
    <source>
        <dbReference type="EMBL" id="KAG5164761.1"/>
    </source>
</evidence>
<dbReference type="PANTHER" id="PTHR10067">
    <property type="entry name" value="PHOSPHATIDYLSERINE DECARBOXYLASE"/>
    <property type="match status" value="1"/>
</dbReference>
<dbReference type="GO" id="GO:0005739">
    <property type="term" value="C:mitochondrion"/>
    <property type="evidence" value="ECO:0007669"/>
    <property type="project" value="TreeGrafter"/>
</dbReference>
<keyword evidence="2" id="KW-0456">Lyase</keyword>
<dbReference type="Pfam" id="PF02666">
    <property type="entry name" value="PS_Dcarbxylase"/>
    <property type="match status" value="1"/>
</dbReference>